<reference evidence="2 3" key="1">
    <citation type="submission" date="2012-05" db="EMBL/GenBank/DDBJ databases">
        <title>Recombination and specialization in a pathogen metapopulation.</title>
        <authorList>
            <person name="Gardiner A."/>
            <person name="Kemen E."/>
            <person name="Schultz-Larsen T."/>
            <person name="MacLean D."/>
            <person name="Van Oosterhout C."/>
            <person name="Jones J.D.G."/>
        </authorList>
    </citation>
    <scope>NUCLEOTIDE SEQUENCE [LARGE SCALE GENOMIC DNA]</scope>
    <source>
        <strain evidence="2 3">Ac Nc2</strain>
    </source>
</reference>
<organism evidence="2 3">
    <name type="scientific">Albugo candida</name>
    <dbReference type="NCBI Taxonomy" id="65357"/>
    <lineage>
        <taxon>Eukaryota</taxon>
        <taxon>Sar</taxon>
        <taxon>Stramenopiles</taxon>
        <taxon>Oomycota</taxon>
        <taxon>Peronosporomycetes</taxon>
        <taxon>Albuginales</taxon>
        <taxon>Albuginaceae</taxon>
        <taxon>Albugo</taxon>
    </lineage>
</organism>
<dbReference type="AlphaFoldDB" id="A0A024G301"/>
<dbReference type="EMBL" id="CAIX01000015">
    <property type="protein sequence ID" value="CCI41150.1"/>
    <property type="molecule type" value="Genomic_DNA"/>
</dbReference>
<dbReference type="Proteomes" id="UP000053237">
    <property type="component" value="Unassembled WGS sequence"/>
</dbReference>
<protein>
    <submittedName>
        <fullName evidence="2">Uncharacterized protein</fullName>
    </submittedName>
</protein>
<comment type="caution">
    <text evidence="2">The sequence shown here is derived from an EMBL/GenBank/DDBJ whole genome shotgun (WGS) entry which is preliminary data.</text>
</comment>
<feature type="transmembrane region" description="Helical" evidence="1">
    <location>
        <begin position="21"/>
        <end position="39"/>
    </location>
</feature>
<evidence type="ECO:0000313" key="2">
    <source>
        <dbReference type="EMBL" id="CCI41150.1"/>
    </source>
</evidence>
<keyword evidence="1" id="KW-0472">Membrane</keyword>
<evidence type="ECO:0000256" key="1">
    <source>
        <dbReference type="SAM" id="Phobius"/>
    </source>
</evidence>
<evidence type="ECO:0000313" key="3">
    <source>
        <dbReference type="Proteomes" id="UP000053237"/>
    </source>
</evidence>
<accession>A0A024G301</accession>
<keyword evidence="3" id="KW-1185">Reference proteome</keyword>
<sequence>MRLVSRRQCQYPILLKARSTICVRFYIFAIFYYHFTHTLCLKRAQKADISIQFSFWNKSPQYSASVRLGCTRIQTYFSSSETENTSWYSARHARHVASAFVYVATIRLGRVKRDQRGQLPTGCRR</sequence>
<name>A0A024G301_9STRA</name>
<dbReference type="InParanoid" id="A0A024G301"/>
<gene>
    <name evidence="2" type="ORF">BN9_019340</name>
</gene>
<keyword evidence="1" id="KW-1133">Transmembrane helix</keyword>
<keyword evidence="1" id="KW-0812">Transmembrane</keyword>
<proteinExistence type="predicted"/>